<dbReference type="EMBL" id="JAUEPT010000071">
    <property type="protein sequence ID" value="KAK0434487.1"/>
    <property type="molecule type" value="Genomic_DNA"/>
</dbReference>
<keyword evidence="2" id="KW-1185">Reference proteome</keyword>
<evidence type="ECO:0008006" key="3">
    <source>
        <dbReference type="Google" id="ProtNLM"/>
    </source>
</evidence>
<dbReference type="AlphaFoldDB" id="A0AA39J390"/>
<comment type="caution">
    <text evidence="1">The sequence shown here is derived from an EMBL/GenBank/DDBJ whole genome shotgun (WGS) entry which is preliminary data.</text>
</comment>
<proteinExistence type="predicted"/>
<sequence length="559" mass="62854">MSSSSKLMDELVQKHTSKLSYQFPQSFASFLNTNELPKADVLASLSKNVSDALQSVTSDIECLLNTYFQLQNIHHHLLQLDTDCKKAMAPAVARLPPEMLMEVFRASHAVCDHGDILDLSWSPYVISHVCRLWRYIAIEKCPEIWADFGLERNRWDFLKDPVALLSLALSRSGNSPLKFLVEGAGGNDCQLVGGLSDETELHWTTHENRDDGVTEEILQVLVEHCRRWKDVYFDIPLRLFHLLCPIRGRLQALVAFSYNETSDIYPSLISIESNILDGAPVLATITVSYFPNIESPMVIFVPRMCPKLNSFTDNRRWGDDELHQHFLDIVRYFPDLRNFAVLLTGSFSIADPRIVNQSIIQLTASSGSFLRSITLPQLKDMDLMGSGSGSQADIHDTISSLYDLVAHSACSLTSLKVSGCAVDEHLIYILQVSPEITTLSLIFSKWQGDSVQTVQSLIARLGEEEPALVPNLQTLSLKVRPDASSQTLVMGLLESNFLDSIEQRWRKGSLRSVTVDILPQLQASQEEFTLTCPCHERLARMEKEGFGVCFYRHYRSLLG</sequence>
<protein>
    <recommendedName>
        <fullName evidence="3">F-box domain-containing protein</fullName>
    </recommendedName>
</protein>
<evidence type="ECO:0000313" key="1">
    <source>
        <dbReference type="EMBL" id="KAK0434487.1"/>
    </source>
</evidence>
<reference evidence="1" key="1">
    <citation type="submission" date="2023-06" db="EMBL/GenBank/DDBJ databases">
        <authorList>
            <consortium name="Lawrence Berkeley National Laboratory"/>
            <person name="Ahrendt S."/>
            <person name="Sahu N."/>
            <person name="Indic B."/>
            <person name="Wong-Bajracharya J."/>
            <person name="Merenyi Z."/>
            <person name="Ke H.-M."/>
            <person name="Monk M."/>
            <person name="Kocsube S."/>
            <person name="Drula E."/>
            <person name="Lipzen A."/>
            <person name="Balint B."/>
            <person name="Henrissat B."/>
            <person name="Andreopoulos B."/>
            <person name="Martin F.M."/>
            <person name="Harder C.B."/>
            <person name="Rigling D."/>
            <person name="Ford K.L."/>
            <person name="Foster G.D."/>
            <person name="Pangilinan J."/>
            <person name="Papanicolaou A."/>
            <person name="Barry K."/>
            <person name="LaButti K."/>
            <person name="Viragh M."/>
            <person name="Koriabine M."/>
            <person name="Yan M."/>
            <person name="Riley R."/>
            <person name="Champramary S."/>
            <person name="Plett K.L."/>
            <person name="Tsai I.J."/>
            <person name="Slot J."/>
            <person name="Sipos G."/>
            <person name="Plett J."/>
            <person name="Nagy L.G."/>
            <person name="Grigoriev I.V."/>
        </authorList>
    </citation>
    <scope>NUCLEOTIDE SEQUENCE</scope>
    <source>
        <strain evidence="1">FPL87.14</strain>
    </source>
</reference>
<name>A0AA39J390_9AGAR</name>
<accession>A0AA39J390</accession>
<dbReference type="Gene3D" id="3.80.10.10">
    <property type="entry name" value="Ribonuclease Inhibitor"/>
    <property type="match status" value="1"/>
</dbReference>
<gene>
    <name evidence="1" type="ORF">EV421DRAFT_1909383</name>
</gene>
<dbReference type="Proteomes" id="UP001175226">
    <property type="component" value="Unassembled WGS sequence"/>
</dbReference>
<organism evidence="1 2">
    <name type="scientific">Armillaria borealis</name>
    <dbReference type="NCBI Taxonomy" id="47425"/>
    <lineage>
        <taxon>Eukaryota</taxon>
        <taxon>Fungi</taxon>
        <taxon>Dikarya</taxon>
        <taxon>Basidiomycota</taxon>
        <taxon>Agaricomycotina</taxon>
        <taxon>Agaricomycetes</taxon>
        <taxon>Agaricomycetidae</taxon>
        <taxon>Agaricales</taxon>
        <taxon>Marasmiineae</taxon>
        <taxon>Physalacriaceae</taxon>
        <taxon>Armillaria</taxon>
    </lineage>
</organism>
<dbReference type="SUPFAM" id="SSF52047">
    <property type="entry name" value="RNI-like"/>
    <property type="match status" value="1"/>
</dbReference>
<dbReference type="InterPro" id="IPR032675">
    <property type="entry name" value="LRR_dom_sf"/>
</dbReference>
<evidence type="ECO:0000313" key="2">
    <source>
        <dbReference type="Proteomes" id="UP001175226"/>
    </source>
</evidence>